<evidence type="ECO:0000313" key="1">
    <source>
        <dbReference type="EMBL" id="KAK5973459.1"/>
    </source>
</evidence>
<keyword evidence="2" id="KW-1185">Reference proteome</keyword>
<comment type="caution">
    <text evidence="1">The sequence shown here is derived from an EMBL/GenBank/DDBJ whole genome shotgun (WGS) entry which is preliminary data.</text>
</comment>
<evidence type="ECO:0000313" key="2">
    <source>
        <dbReference type="Proteomes" id="UP001331761"/>
    </source>
</evidence>
<sequence>MQKKFRWLAFYSDLRSVTIPYMIMCQRSGPAVFNNDFRSSQMTTDNLDFFYRSLKAFYNICCETQQEIYINSNELLVLDNSQLLIGAPAQSGREMRLRIFA</sequence>
<name>A0AAN8J137_TRICO</name>
<organism evidence="1 2">
    <name type="scientific">Trichostrongylus colubriformis</name>
    <name type="common">Black scour worm</name>
    <dbReference type="NCBI Taxonomy" id="6319"/>
    <lineage>
        <taxon>Eukaryota</taxon>
        <taxon>Metazoa</taxon>
        <taxon>Ecdysozoa</taxon>
        <taxon>Nematoda</taxon>
        <taxon>Chromadorea</taxon>
        <taxon>Rhabditida</taxon>
        <taxon>Rhabditina</taxon>
        <taxon>Rhabditomorpha</taxon>
        <taxon>Strongyloidea</taxon>
        <taxon>Trichostrongylidae</taxon>
        <taxon>Trichostrongylus</taxon>
    </lineage>
</organism>
<accession>A0AAN8J137</accession>
<gene>
    <name evidence="1" type="ORF">GCK32_015751</name>
</gene>
<dbReference type="AlphaFoldDB" id="A0AAN8J137"/>
<dbReference type="EMBL" id="WIXE01015447">
    <property type="protein sequence ID" value="KAK5973459.1"/>
    <property type="molecule type" value="Genomic_DNA"/>
</dbReference>
<protein>
    <submittedName>
        <fullName evidence="1">Uncharacterized protein</fullName>
    </submittedName>
</protein>
<reference evidence="1 2" key="1">
    <citation type="submission" date="2019-10" db="EMBL/GenBank/DDBJ databases">
        <title>Assembly and Annotation for the nematode Trichostrongylus colubriformis.</title>
        <authorList>
            <person name="Martin J."/>
        </authorList>
    </citation>
    <scope>NUCLEOTIDE SEQUENCE [LARGE SCALE GENOMIC DNA]</scope>
    <source>
        <strain evidence="1">G859</strain>
        <tissue evidence="1">Whole worm</tissue>
    </source>
</reference>
<dbReference type="Proteomes" id="UP001331761">
    <property type="component" value="Unassembled WGS sequence"/>
</dbReference>
<proteinExistence type="predicted"/>